<feature type="domain" description="Aminopeptidase N-like N-terminal" evidence="14">
    <location>
        <begin position="27"/>
        <end position="198"/>
    </location>
</feature>
<dbReference type="Pfam" id="PF01433">
    <property type="entry name" value="Peptidase_M1"/>
    <property type="match status" value="1"/>
</dbReference>
<keyword evidence="8" id="KW-0378">Hydrolase</keyword>
<evidence type="ECO:0000256" key="5">
    <source>
        <dbReference type="ARBA" id="ARBA00015611"/>
    </source>
</evidence>
<sequence length="439" mass="48399">MSNSAPDAPTTAHTYLPRSGTDAYRVESYDLDLRYKVSTNRLDGTAVVAGRANARLTSIVLDLVNLRAKKVRLDGDRRVRFTQSATHLVVQAPAPIGPGEPFTLEIEYAGSPTPRRSRWGTLGWEELTDGVLVASQPSGAPTWFPCNDRPSDKARYRIAVSAEQAYTVIANGVLVDRVVASGRATWTYLQAEPTATYLATVQIGRYALEPRHLDGVDTVFAYPPALSQPVHADFAALSGMMAYFQTAFGPYPFPTYTVVVTDDDLEIPIEAQGMATFGANHADGRGGSERLIAHELSHQWFGNSVGVAGWRDIWLNEGFACYAEWLWSEAAGGRTADQHARAHHVALRLKPQDLVLDDPGPEHMFDDRVYKRGACTLHALRRTIGDERFFDMIRAWIGDHRGGVVSTAEFRSHAARYSPVPLDSLFDAWLSSKRLPAFP</sequence>
<dbReference type="CDD" id="cd09603">
    <property type="entry name" value="M1_APN_like"/>
    <property type="match status" value="1"/>
</dbReference>
<keyword evidence="7" id="KW-0479">Metal-binding</keyword>
<evidence type="ECO:0000313" key="15">
    <source>
        <dbReference type="EMBL" id="GAA1948799.1"/>
    </source>
</evidence>
<dbReference type="EMBL" id="BAAAMK010000002">
    <property type="protein sequence ID" value="GAA1948799.1"/>
    <property type="molecule type" value="Genomic_DNA"/>
</dbReference>
<evidence type="ECO:0000259" key="14">
    <source>
        <dbReference type="Pfam" id="PF17900"/>
    </source>
</evidence>
<dbReference type="Gene3D" id="1.10.390.10">
    <property type="entry name" value="Neutral Protease Domain 2"/>
    <property type="match status" value="1"/>
</dbReference>
<keyword evidence="16" id="KW-1185">Reference proteome</keyword>
<evidence type="ECO:0000256" key="6">
    <source>
        <dbReference type="ARBA" id="ARBA00022670"/>
    </source>
</evidence>
<dbReference type="RefSeq" id="WP_157413273.1">
    <property type="nucleotide sequence ID" value="NZ_BAAAMK010000002.1"/>
</dbReference>
<dbReference type="InterPro" id="IPR014782">
    <property type="entry name" value="Peptidase_M1_dom"/>
</dbReference>
<dbReference type="EC" id="3.4.11.2" evidence="4"/>
<dbReference type="Pfam" id="PF17900">
    <property type="entry name" value="Peptidase_M1_N"/>
    <property type="match status" value="1"/>
</dbReference>
<comment type="catalytic activity">
    <reaction evidence="1">
        <text>Release of an N-terminal amino acid, Xaa-|-Yaa- from a peptide, amide or arylamide. Xaa is preferably Ala, but may be most amino acids including Pro (slow action). When a terminal hydrophobic residue is followed by a prolyl residue, the two may be released as an intact Xaa-Pro dipeptide.</text>
        <dbReference type="EC" id="3.4.11.2"/>
    </reaction>
</comment>
<protein>
    <recommendedName>
        <fullName evidence="5">Aminopeptidase N</fullName>
        <ecNumber evidence="4">3.4.11.2</ecNumber>
    </recommendedName>
    <alternativeName>
        <fullName evidence="11">Alanine aminopeptidase</fullName>
    </alternativeName>
    <alternativeName>
        <fullName evidence="12">Lysyl aminopeptidase</fullName>
    </alternativeName>
</protein>
<dbReference type="InterPro" id="IPR045357">
    <property type="entry name" value="Aminopeptidase_N-like_N"/>
</dbReference>
<evidence type="ECO:0000256" key="3">
    <source>
        <dbReference type="ARBA" id="ARBA00010136"/>
    </source>
</evidence>
<keyword evidence="10" id="KW-0482">Metalloprotease</keyword>
<proteinExistence type="inferred from homology"/>
<dbReference type="InterPro" id="IPR042097">
    <property type="entry name" value="Aminopeptidase_N-like_N_sf"/>
</dbReference>
<evidence type="ECO:0000256" key="11">
    <source>
        <dbReference type="ARBA" id="ARBA00029811"/>
    </source>
</evidence>
<dbReference type="PANTHER" id="PTHR11533">
    <property type="entry name" value="PROTEASE M1 ZINC METALLOPROTEASE"/>
    <property type="match status" value="1"/>
</dbReference>
<dbReference type="InterPro" id="IPR050344">
    <property type="entry name" value="Peptidase_M1_aminopeptidases"/>
</dbReference>
<dbReference type="SUPFAM" id="SSF55486">
    <property type="entry name" value="Metalloproteases ('zincins'), catalytic domain"/>
    <property type="match status" value="1"/>
</dbReference>
<evidence type="ECO:0000256" key="1">
    <source>
        <dbReference type="ARBA" id="ARBA00000098"/>
    </source>
</evidence>
<evidence type="ECO:0000256" key="8">
    <source>
        <dbReference type="ARBA" id="ARBA00022801"/>
    </source>
</evidence>
<name>A0ABP5BM43_9MICO</name>
<evidence type="ECO:0000256" key="12">
    <source>
        <dbReference type="ARBA" id="ARBA00031533"/>
    </source>
</evidence>
<dbReference type="Proteomes" id="UP001499954">
    <property type="component" value="Unassembled WGS sequence"/>
</dbReference>
<evidence type="ECO:0000256" key="10">
    <source>
        <dbReference type="ARBA" id="ARBA00023049"/>
    </source>
</evidence>
<reference evidence="16" key="1">
    <citation type="journal article" date="2019" name="Int. J. Syst. Evol. Microbiol.">
        <title>The Global Catalogue of Microorganisms (GCM) 10K type strain sequencing project: providing services to taxonomists for standard genome sequencing and annotation.</title>
        <authorList>
            <consortium name="The Broad Institute Genomics Platform"/>
            <consortium name="The Broad Institute Genome Sequencing Center for Infectious Disease"/>
            <person name="Wu L."/>
            <person name="Ma J."/>
        </authorList>
    </citation>
    <scope>NUCLEOTIDE SEQUENCE [LARGE SCALE GENOMIC DNA]</scope>
    <source>
        <strain evidence="16">JCM 13584</strain>
    </source>
</reference>
<evidence type="ECO:0000256" key="4">
    <source>
        <dbReference type="ARBA" id="ARBA00012564"/>
    </source>
</evidence>
<evidence type="ECO:0000313" key="16">
    <source>
        <dbReference type="Proteomes" id="UP001499954"/>
    </source>
</evidence>
<dbReference type="Gene3D" id="2.60.40.1730">
    <property type="entry name" value="tricorn interacting facor f3 domain"/>
    <property type="match status" value="1"/>
</dbReference>
<evidence type="ECO:0000256" key="9">
    <source>
        <dbReference type="ARBA" id="ARBA00022833"/>
    </source>
</evidence>
<organism evidence="15 16">
    <name type="scientific">Agromyces allii</name>
    <dbReference type="NCBI Taxonomy" id="393607"/>
    <lineage>
        <taxon>Bacteria</taxon>
        <taxon>Bacillati</taxon>
        <taxon>Actinomycetota</taxon>
        <taxon>Actinomycetes</taxon>
        <taxon>Micrococcales</taxon>
        <taxon>Microbacteriaceae</taxon>
        <taxon>Agromyces</taxon>
    </lineage>
</organism>
<evidence type="ECO:0000259" key="13">
    <source>
        <dbReference type="Pfam" id="PF01433"/>
    </source>
</evidence>
<keyword evidence="6" id="KW-0645">Protease</keyword>
<evidence type="ECO:0000256" key="2">
    <source>
        <dbReference type="ARBA" id="ARBA00001947"/>
    </source>
</evidence>
<accession>A0ABP5BM43</accession>
<evidence type="ECO:0000256" key="7">
    <source>
        <dbReference type="ARBA" id="ARBA00022723"/>
    </source>
</evidence>
<dbReference type="SUPFAM" id="SSF63737">
    <property type="entry name" value="Leukotriene A4 hydrolase N-terminal domain"/>
    <property type="match status" value="1"/>
</dbReference>
<dbReference type="InterPro" id="IPR001930">
    <property type="entry name" value="Peptidase_M1"/>
</dbReference>
<dbReference type="InterPro" id="IPR027268">
    <property type="entry name" value="Peptidase_M4/M1_CTD_sf"/>
</dbReference>
<comment type="similarity">
    <text evidence="3">Belongs to the peptidase M1 family.</text>
</comment>
<keyword evidence="9" id="KW-0862">Zinc</keyword>
<feature type="domain" description="Peptidase M1 membrane alanine aminopeptidase" evidence="13">
    <location>
        <begin position="240"/>
        <end position="429"/>
    </location>
</feature>
<comment type="cofactor">
    <cofactor evidence="2">
        <name>Zn(2+)</name>
        <dbReference type="ChEBI" id="CHEBI:29105"/>
    </cofactor>
</comment>
<gene>
    <name evidence="15" type="ORF">GCM10009717_13890</name>
</gene>
<comment type="caution">
    <text evidence="15">The sequence shown here is derived from an EMBL/GenBank/DDBJ whole genome shotgun (WGS) entry which is preliminary data.</text>
</comment>
<dbReference type="PRINTS" id="PR00756">
    <property type="entry name" value="ALADIPTASE"/>
</dbReference>